<evidence type="ECO:0000256" key="1">
    <source>
        <dbReference type="SAM" id="Phobius"/>
    </source>
</evidence>
<dbReference type="InterPro" id="IPR052160">
    <property type="entry name" value="Gypsy_RT_Integrase-like"/>
</dbReference>
<keyword evidence="1" id="KW-1133">Transmembrane helix</keyword>
<dbReference type="FunFam" id="1.10.340.70:FF:000001">
    <property type="entry name" value="Retrovirus-related Pol polyprotein from transposon gypsy-like Protein"/>
    <property type="match status" value="1"/>
</dbReference>
<reference evidence="3 4" key="1">
    <citation type="submission" date="2024-01" db="EMBL/GenBank/DDBJ databases">
        <title>Genome assemblies of Stephania.</title>
        <authorList>
            <person name="Yang L."/>
        </authorList>
    </citation>
    <scope>NUCLEOTIDE SEQUENCE [LARGE SCALE GENOMIC DNA]</scope>
    <source>
        <strain evidence="3">JXDWG</strain>
        <tissue evidence="3">Leaf</tissue>
    </source>
</reference>
<gene>
    <name evidence="3" type="ORF">Scep_007195</name>
</gene>
<dbReference type="Gene3D" id="1.10.340.70">
    <property type="match status" value="1"/>
</dbReference>
<accession>A0AAP0K9A7</accession>
<feature type="domain" description="Integrase zinc-binding" evidence="2">
    <location>
        <begin position="87"/>
        <end position="142"/>
    </location>
</feature>
<dbReference type="PANTHER" id="PTHR47266">
    <property type="entry name" value="ENDONUCLEASE-RELATED"/>
    <property type="match status" value="1"/>
</dbReference>
<comment type="caution">
    <text evidence="3">The sequence shown here is derived from an EMBL/GenBank/DDBJ whole genome shotgun (WGS) entry which is preliminary data.</text>
</comment>
<keyword evidence="1" id="KW-0812">Transmembrane</keyword>
<sequence>MTHEYGLLEAAELRSSADVPGTTRIQICGQMRLQTVSLPTVLEGQQGDESYQQFSKMADSSEHPDWSRSTDSCLRYRGRLWIPLAADLRTEILQEAHRSRFSVHPGRTKMYADMRRLFWWPGMKSDVSEFIRACEICQRVKAEHRRPGGLLRPYLFLNGSGSTLLWILSVACPDLLVAMIASRVIVDRLTKSAHFIPVSTTHRVDDRAFFTSVRLSDYTEFRCQSCRSRERSLLRYYGEHAARFGTD</sequence>
<protein>
    <recommendedName>
        <fullName evidence="2">Integrase zinc-binding domain-containing protein</fullName>
    </recommendedName>
</protein>
<evidence type="ECO:0000313" key="4">
    <source>
        <dbReference type="Proteomes" id="UP001419268"/>
    </source>
</evidence>
<dbReference type="Proteomes" id="UP001419268">
    <property type="component" value="Unassembled WGS sequence"/>
</dbReference>
<evidence type="ECO:0000259" key="2">
    <source>
        <dbReference type="Pfam" id="PF17921"/>
    </source>
</evidence>
<dbReference type="Pfam" id="PF17921">
    <property type="entry name" value="Integrase_H2C2"/>
    <property type="match status" value="1"/>
</dbReference>
<name>A0AAP0K9A7_9MAGN</name>
<proteinExistence type="predicted"/>
<dbReference type="AlphaFoldDB" id="A0AAP0K9A7"/>
<dbReference type="EMBL" id="JBBNAG010000003">
    <property type="protein sequence ID" value="KAK9148438.1"/>
    <property type="molecule type" value="Genomic_DNA"/>
</dbReference>
<dbReference type="InterPro" id="IPR041588">
    <property type="entry name" value="Integrase_H2C2"/>
</dbReference>
<organism evidence="3 4">
    <name type="scientific">Stephania cephalantha</name>
    <dbReference type="NCBI Taxonomy" id="152367"/>
    <lineage>
        <taxon>Eukaryota</taxon>
        <taxon>Viridiplantae</taxon>
        <taxon>Streptophyta</taxon>
        <taxon>Embryophyta</taxon>
        <taxon>Tracheophyta</taxon>
        <taxon>Spermatophyta</taxon>
        <taxon>Magnoliopsida</taxon>
        <taxon>Ranunculales</taxon>
        <taxon>Menispermaceae</taxon>
        <taxon>Menispermoideae</taxon>
        <taxon>Cissampelideae</taxon>
        <taxon>Stephania</taxon>
    </lineage>
</organism>
<feature type="transmembrane region" description="Helical" evidence="1">
    <location>
        <begin position="164"/>
        <end position="186"/>
    </location>
</feature>
<evidence type="ECO:0000313" key="3">
    <source>
        <dbReference type="EMBL" id="KAK9148438.1"/>
    </source>
</evidence>
<keyword evidence="4" id="KW-1185">Reference proteome</keyword>
<keyword evidence="1" id="KW-0472">Membrane</keyword>